<evidence type="ECO:0000256" key="2">
    <source>
        <dbReference type="ARBA" id="ARBA00008056"/>
    </source>
</evidence>
<evidence type="ECO:0000256" key="4">
    <source>
        <dbReference type="ARBA" id="ARBA00023002"/>
    </source>
</evidence>
<name>A0A6A1W502_9ROSI</name>
<dbReference type="PANTHER" id="PTHR10209">
    <property type="entry name" value="OXIDOREDUCTASE, 2OG-FE II OXYGENASE FAMILY PROTEIN"/>
    <property type="match status" value="1"/>
</dbReference>
<dbReference type="OrthoDB" id="288590at2759"/>
<evidence type="ECO:0000256" key="5">
    <source>
        <dbReference type="ARBA" id="ARBA00023004"/>
    </source>
</evidence>
<evidence type="ECO:0000256" key="1">
    <source>
        <dbReference type="ARBA" id="ARBA00001962"/>
    </source>
</evidence>
<dbReference type="GO" id="GO:0051213">
    <property type="term" value="F:dioxygenase activity"/>
    <property type="evidence" value="ECO:0007669"/>
    <property type="project" value="UniProtKB-ARBA"/>
</dbReference>
<dbReference type="InterPro" id="IPR026992">
    <property type="entry name" value="DIOX_N"/>
</dbReference>
<evidence type="ECO:0000256" key="6">
    <source>
        <dbReference type="RuleBase" id="RU003682"/>
    </source>
</evidence>
<proteinExistence type="inferred from homology"/>
<keyword evidence="5 6" id="KW-0408">Iron</keyword>
<organism evidence="8 9">
    <name type="scientific">Morella rubra</name>
    <name type="common">Chinese bayberry</name>
    <dbReference type="NCBI Taxonomy" id="262757"/>
    <lineage>
        <taxon>Eukaryota</taxon>
        <taxon>Viridiplantae</taxon>
        <taxon>Streptophyta</taxon>
        <taxon>Embryophyta</taxon>
        <taxon>Tracheophyta</taxon>
        <taxon>Spermatophyta</taxon>
        <taxon>Magnoliopsida</taxon>
        <taxon>eudicotyledons</taxon>
        <taxon>Gunneridae</taxon>
        <taxon>Pentapetalae</taxon>
        <taxon>rosids</taxon>
        <taxon>fabids</taxon>
        <taxon>Fagales</taxon>
        <taxon>Myricaceae</taxon>
        <taxon>Morella</taxon>
    </lineage>
</organism>
<sequence length="365" mass="41034">MDPKYDRTSDRKAFDEAKSGVKGLVDAGVTKIPRIFIHEQHMLQCDKSGVSCDPNVSIPVIDLEGIHTAASVRANIVNRVRVACEKWGFFQVVNHGIEVAVLDEMIDGVRRFHEQDTGVKKGFYTRDETKRVTYNTNFDFYQAKAANRRDTIYCAMAPSPPDPEELPEVCSDIMIDFSKKVMRLGLTVFELLSEALGLKPNHLKDMGCGEGLYVLGHYFPECPEPDLTLGLSRHTDSAFLTVVLQDQMGGLEVLHENRWVNVLPIPGSLIINLGDMMRLISNDKFKSVFHRVIAQNVGPRISFFRTHSDQETTPRLSGPIKELLSEVNPPIYRGTTLKDYVAYIYSKGLDGNSGLERFKLGNLRK</sequence>
<comment type="caution">
    <text evidence="8">The sequence shown here is derived from an EMBL/GenBank/DDBJ whole genome shotgun (WGS) entry which is preliminary data.</text>
</comment>
<evidence type="ECO:0000313" key="9">
    <source>
        <dbReference type="Proteomes" id="UP000516437"/>
    </source>
</evidence>
<keyword evidence="3 6" id="KW-0479">Metal-binding</keyword>
<comment type="cofactor">
    <cofactor evidence="1">
        <name>Fe cation</name>
        <dbReference type="ChEBI" id="CHEBI:24875"/>
    </cofactor>
</comment>
<reference evidence="8 9" key="1">
    <citation type="journal article" date="2019" name="Plant Biotechnol. J.">
        <title>The red bayberry genome and genetic basis of sex determination.</title>
        <authorList>
            <person name="Jia H.M."/>
            <person name="Jia H.J."/>
            <person name="Cai Q.L."/>
            <person name="Wang Y."/>
            <person name="Zhao H.B."/>
            <person name="Yang W.F."/>
            <person name="Wang G.Y."/>
            <person name="Li Y.H."/>
            <person name="Zhan D.L."/>
            <person name="Shen Y.T."/>
            <person name="Niu Q.F."/>
            <person name="Chang L."/>
            <person name="Qiu J."/>
            <person name="Zhao L."/>
            <person name="Xie H.B."/>
            <person name="Fu W.Y."/>
            <person name="Jin J."/>
            <person name="Li X.W."/>
            <person name="Jiao Y."/>
            <person name="Zhou C.C."/>
            <person name="Tu T."/>
            <person name="Chai C.Y."/>
            <person name="Gao J.L."/>
            <person name="Fan L.J."/>
            <person name="van de Weg E."/>
            <person name="Wang J.Y."/>
            <person name="Gao Z.S."/>
        </authorList>
    </citation>
    <scope>NUCLEOTIDE SEQUENCE [LARGE SCALE GENOMIC DNA]</scope>
    <source>
        <tissue evidence="8">Leaves</tissue>
    </source>
</reference>
<dbReference type="Gene3D" id="2.60.120.330">
    <property type="entry name" value="B-lactam Antibiotic, Isopenicillin N Synthase, Chain"/>
    <property type="match status" value="1"/>
</dbReference>
<dbReference type="GO" id="GO:0046872">
    <property type="term" value="F:metal ion binding"/>
    <property type="evidence" value="ECO:0007669"/>
    <property type="project" value="UniProtKB-KW"/>
</dbReference>
<dbReference type="InterPro" id="IPR044861">
    <property type="entry name" value="IPNS-like_FE2OG_OXY"/>
</dbReference>
<keyword evidence="4 6" id="KW-0560">Oxidoreductase</keyword>
<feature type="domain" description="Fe2OG dioxygenase" evidence="7">
    <location>
        <begin position="210"/>
        <end position="308"/>
    </location>
</feature>
<dbReference type="FunFam" id="2.60.120.330:FF:000005">
    <property type="entry name" value="1-aminocyclopropane-1-carboxylate oxidase homolog 1"/>
    <property type="match status" value="1"/>
</dbReference>
<gene>
    <name evidence="8" type="ORF">CJ030_MR3G008356</name>
</gene>
<evidence type="ECO:0000313" key="8">
    <source>
        <dbReference type="EMBL" id="KAB1219177.1"/>
    </source>
</evidence>
<protein>
    <recommendedName>
        <fullName evidence="7">Fe2OG dioxygenase domain-containing protein</fullName>
    </recommendedName>
</protein>
<dbReference type="SUPFAM" id="SSF51197">
    <property type="entry name" value="Clavaminate synthase-like"/>
    <property type="match status" value="1"/>
</dbReference>
<dbReference type="EMBL" id="RXIC02000021">
    <property type="protein sequence ID" value="KAB1219177.1"/>
    <property type="molecule type" value="Genomic_DNA"/>
</dbReference>
<dbReference type="InterPro" id="IPR005123">
    <property type="entry name" value="Oxoglu/Fe-dep_dioxygenase_dom"/>
</dbReference>
<dbReference type="InterPro" id="IPR027443">
    <property type="entry name" value="IPNS-like_sf"/>
</dbReference>
<dbReference type="PANTHER" id="PTHR10209:SF884">
    <property type="entry name" value="1-AMINOCYCLOPROPANE-1-CARBOXYLATE OXIDASE HOMOLOG 1-LIKE"/>
    <property type="match status" value="1"/>
</dbReference>
<dbReference type="Pfam" id="PF14226">
    <property type="entry name" value="DIOX_N"/>
    <property type="match status" value="1"/>
</dbReference>
<dbReference type="Pfam" id="PF03171">
    <property type="entry name" value="2OG-FeII_Oxy"/>
    <property type="match status" value="1"/>
</dbReference>
<dbReference type="Proteomes" id="UP000516437">
    <property type="component" value="Chromosome 3"/>
</dbReference>
<dbReference type="AlphaFoldDB" id="A0A6A1W502"/>
<keyword evidence="9" id="KW-1185">Reference proteome</keyword>
<evidence type="ECO:0000256" key="3">
    <source>
        <dbReference type="ARBA" id="ARBA00022723"/>
    </source>
</evidence>
<accession>A0A6A1W502</accession>
<evidence type="ECO:0000259" key="7">
    <source>
        <dbReference type="PROSITE" id="PS51471"/>
    </source>
</evidence>
<comment type="similarity">
    <text evidence="2 6">Belongs to the iron/ascorbate-dependent oxidoreductase family.</text>
</comment>
<dbReference type="PROSITE" id="PS51471">
    <property type="entry name" value="FE2OG_OXY"/>
    <property type="match status" value="1"/>
</dbReference>